<protein>
    <submittedName>
        <fullName evidence="2">TPR repeat protein</fullName>
    </submittedName>
</protein>
<feature type="compositionally biased region" description="Low complexity" evidence="1">
    <location>
        <begin position="206"/>
        <end position="215"/>
    </location>
</feature>
<feature type="region of interest" description="Disordered" evidence="1">
    <location>
        <begin position="109"/>
        <end position="142"/>
    </location>
</feature>
<feature type="compositionally biased region" description="Pro residues" evidence="1">
    <location>
        <begin position="192"/>
        <end position="205"/>
    </location>
</feature>
<organism evidence="2 3">
    <name type="scientific">Desulfovibrio intestinalis</name>
    <dbReference type="NCBI Taxonomy" id="58621"/>
    <lineage>
        <taxon>Bacteria</taxon>
        <taxon>Pseudomonadati</taxon>
        <taxon>Thermodesulfobacteriota</taxon>
        <taxon>Desulfovibrionia</taxon>
        <taxon>Desulfovibrionales</taxon>
        <taxon>Desulfovibrionaceae</taxon>
        <taxon>Desulfovibrio</taxon>
    </lineage>
</organism>
<feature type="compositionally biased region" description="Polar residues" evidence="1">
    <location>
        <begin position="156"/>
        <end position="169"/>
    </location>
</feature>
<feature type="compositionally biased region" description="Basic and acidic residues" evidence="1">
    <location>
        <begin position="239"/>
        <end position="250"/>
    </location>
</feature>
<evidence type="ECO:0000313" key="2">
    <source>
        <dbReference type="EMBL" id="MBB5143570.1"/>
    </source>
</evidence>
<sequence length="639" mass="67805">MRPNTTSFTAGPSGSAPQNTLTRRIANAVLRVHVLRSPELNRQLRSIARHSLVLGSLLISATALCSMSARPVLAAAASIATPTYTEPRVHEPTVAVPTVQAPTVQAPTIQAPPLQPSSAEQRPGWAGNNQSTGNDQPSRGREIMGFLFGGQLAETETGTHQPQAAQNGQAGHAPASAATTGHAPTTGQVPVLSPPPVPPPAPVAPTPAVAAPHAPKGTVPGEMQPQSPEAQLRQQQLNQERERQRLERGKQNTQRAPRGKAADSKNAAQQPAAHPEKAPDAPSTPHAPADAQPGNAKVLEKPEPPVTPGTPAAQANEAYQNGDYAQAHAIWQHLADGGDGQAMNNLGVLFDLGQGVDLDEGRALYWYARSASAGHPSGMSNYGRMLEQGRGIDANPEEAARWFDLAAREGQPEAQYNLGLMYESGHGVPQDHKAAAAWYSRAAAQQQTDALARLGQLYRTGQGVEKNQARATLLLYAAAMRGSIHAMKELEDMAGPSTSRPGAILFGLRLDTATRPAMREALGKAGMQASRQDDAYICDTYTPGALVPGARQAAFCYGPGRPAPLGFVELEYTVQDKAIAQSIVHMVSERFGAPSAGESDDDHIWNLGSVVVATRYEPSRQLMSLMYMVPAVYHLTRQD</sequence>
<reference evidence="2 3" key="1">
    <citation type="submission" date="2020-08" db="EMBL/GenBank/DDBJ databases">
        <title>Genomic Encyclopedia of Type Strains, Phase IV (KMG-IV): sequencing the most valuable type-strain genomes for metagenomic binning, comparative biology and taxonomic classification.</title>
        <authorList>
            <person name="Goeker M."/>
        </authorList>
    </citation>
    <scope>NUCLEOTIDE SEQUENCE [LARGE SCALE GENOMIC DNA]</scope>
    <source>
        <strain evidence="2 3">DSM 11275</strain>
    </source>
</reference>
<dbReference type="AlphaFoldDB" id="A0A7W8FGA5"/>
<dbReference type="InterPro" id="IPR006597">
    <property type="entry name" value="Sel1-like"/>
</dbReference>
<dbReference type="PANTHER" id="PTHR11102">
    <property type="entry name" value="SEL-1-LIKE PROTEIN"/>
    <property type="match status" value="1"/>
</dbReference>
<name>A0A7W8FGA5_9BACT</name>
<dbReference type="Gene3D" id="1.25.40.10">
    <property type="entry name" value="Tetratricopeptide repeat domain"/>
    <property type="match status" value="1"/>
</dbReference>
<dbReference type="SUPFAM" id="SSF81901">
    <property type="entry name" value="HCP-like"/>
    <property type="match status" value="1"/>
</dbReference>
<gene>
    <name evidence="2" type="ORF">HNQ38_001667</name>
</gene>
<keyword evidence="3" id="KW-1185">Reference proteome</keyword>
<dbReference type="PANTHER" id="PTHR11102:SF160">
    <property type="entry name" value="ERAD-ASSOCIATED E3 UBIQUITIN-PROTEIN LIGASE COMPONENT HRD3"/>
    <property type="match status" value="1"/>
</dbReference>
<accession>A0A7W8FGA5</accession>
<evidence type="ECO:0000313" key="3">
    <source>
        <dbReference type="Proteomes" id="UP000539075"/>
    </source>
</evidence>
<dbReference type="RefSeq" id="WP_246388048.1">
    <property type="nucleotide sequence ID" value="NZ_JACHGO010000004.1"/>
</dbReference>
<dbReference type="Pfam" id="PF08238">
    <property type="entry name" value="Sel1"/>
    <property type="match status" value="4"/>
</dbReference>
<comment type="caution">
    <text evidence="2">The sequence shown here is derived from an EMBL/GenBank/DDBJ whole genome shotgun (WGS) entry which is preliminary data.</text>
</comment>
<evidence type="ECO:0000256" key="1">
    <source>
        <dbReference type="SAM" id="MobiDB-lite"/>
    </source>
</evidence>
<dbReference type="Proteomes" id="UP000539075">
    <property type="component" value="Unassembled WGS sequence"/>
</dbReference>
<feature type="compositionally biased region" description="Polar residues" evidence="1">
    <location>
        <begin position="127"/>
        <end position="137"/>
    </location>
</feature>
<feature type="compositionally biased region" description="Polar residues" evidence="1">
    <location>
        <begin position="177"/>
        <end position="188"/>
    </location>
</feature>
<dbReference type="SMART" id="SM00671">
    <property type="entry name" value="SEL1"/>
    <property type="match status" value="5"/>
</dbReference>
<proteinExistence type="predicted"/>
<feature type="region of interest" description="Disordered" evidence="1">
    <location>
        <begin position="156"/>
        <end position="314"/>
    </location>
</feature>
<dbReference type="InterPro" id="IPR011990">
    <property type="entry name" value="TPR-like_helical_dom_sf"/>
</dbReference>
<dbReference type="InterPro" id="IPR050767">
    <property type="entry name" value="Sel1_AlgK"/>
</dbReference>
<dbReference type="EMBL" id="JACHGO010000004">
    <property type="protein sequence ID" value="MBB5143570.1"/>
    <property type="molecule type" value="Genomic_DNA"/>
</dbReference>